<name>A0A4C1WEP7_EUMVA</name>
<evidence type="ECO:0000313" key="2">
    <source>
        <dbReference type="Proteomes" id="UP000299102"/>
    </source>
</evidence>
<dbReference type="AlphaFoldDB" id="A0A4C1WEP7"/>
<gene>
    <name evidence="1" type="ORF">EVAR_97898_1</name>
</gene>
<organism evidence="1 2">
    <name type="scientific">Eumeta variegata</name>
    <name type="common">Bagworm moth</name>
    <name type="synonym">Eumeta japonica</name>
    <dbReference type="NCBI Taxonomy" id="151549"/>
    <lineage>
        <taxon>Eukaryota</taxon>
        <taxon>Metazoa</taxon>
        <taxon>Ecdysozoa</taxon>
        <taxon>Arthropoda</taxon>
        <taxon>Hexapoda</taxon>
        <taxon>Insecta</taxon>
        <taxon>Pterygota</taxon>
        <taxon>Neoptera</taxon>
        <taxon>Endopterygota</taxon>
        <taxon>Lepidoptera</taxon>
        <taxon>Glossata</taxon>
        <taxon>Ditrysia</taxon>
        <taxon>Tineoidea</taxon>
        <taxon>Psychidae</taxon>
        <taxon>Oiketicinae</taxon>
        <taxon>Eumeta</taxon>
    </lineage>
</organism>
<evidence type="ECO:0000313" key="1">
    <source>
        <dbReference type="EMBL" id="GBP49601.1"/>
    </source>
</evidence>
<proteinExistence type="predicted"/>
<reference evidence="1 2" key="1">
    <citation type="journal article" date="2019" name="Commun. Biol.">
        <title>The bagworm genome reveals a unique fibroin gene that provides high tensile strength.</title>
        <authorList>
            <person name="Kono N."/>
            <person name="Nakamura H."/>
            <person name="Ohtoshi R."/>
            <person name="Tomita M."/>
            <person name="Numata K."/>
            <person name="Arakawa K."/>
        </authorList>
    </citation>
    <scope>NUCLEOTIDE SEQUENCE [LARGE SCALE GENOMIC DNA]</scope>
</reference>
<keyword evidence="2" id="KW-1185">Reference proteome</keyword>
<comment type="caution">
    <text evidence="1">The sequence shown here is derived from an EMBL/GenBank/DDBJ whole genome shotgun (WGS) entry which is preliminary data.</text>
</comment>
<accession>A0A4C1WEP7</accession>
<dbReference type="Proteomes" id="UP000299102">
    <property type="component" value="Unassembled WGS sequence"/>
</dbReference>
<protein>
    <submittedName>
        <fullName evidence="1">Uncharacterized protein</fullName>
    </submittedName>
</protein>
<sequence>MPRLNTSRKVIATLNRPCCRRPRLTHLAIATILLLGLLMTRHNYKRSPRCGADVAIASHRRQLDGSKLRNDKHWIITLNYAFARSENSNRTAFRDVLKFFNGRVITGGGRPPSPLLTC</sequence>
<dbReference type="EMBL" id="BGZK01000548">
    <property type="protein sequence ID" value="GBP49601.1"/>
    <property type="molecule type" value="Genomic_DNA"/>
</dbReference>